<name>A0A550CYF9_9AGAR</name>
<dbReference type="AlphaFoldDB" id="A0A550CYF9"/>
<organism evidence="2 3">
    <name type="scientific">Schizophyllum amplum</name>
    <dbReference type="NCBI Taxonomy" id="97359"/>
    <lineage>
        <taxon>Eukaryota</taxon>
        <taxon>Fungi</taxon>
        <taxon>Dikarya</taxon>
        <taxon>Basidiomycota</taxon>
        <taxon>Agaricomycotina</taxon>
        <taxon>Agaricomycetes</taxon>
        <taxon>Agaricomycetidae</taxon>
        <taxon>Agaricales</taxon>
        <taxon>Schizophyllaceae</taxon>
        <taxon>Schizophyllum</taxon>
    </lineage>
</organism>
<feature type="region of interest" description="Disordered" evidence="1">
    <location>
        <begin position="1"/>
        <end position="121"/>
    </location>
</feature>
<keyword evidence="3" id="KW-1185">Reference proteome</keyword>
<dbReference type="Proteomes" id="UP000320762">
    <property type="component" value="Unassembled WGS sequence"/>
</dbReference>
<reference evidence="2 3" key="1">
    <citation type="journal article" date="2019" name="New Phytol.">
        <title>Comparative genomics reveals unique wood-decay strategies and fruiting body development in the Schizophyllaceae.</title>
        <authorList>
            <person name="Almasi E."/>
            <person name="Sahu N."/>
            <person name="Krizsan K."/>
            <person name="Balint B."/>
            <person name="Kovacs G.M."/>
            <person name="Kiss B."/>
            <person name="Cseklye J."/>
            <person name="Drula E."/>
            <person name="Henrissat B."/>
            <person name="Nagy I."/>
            <person name="Chovatia M."/>
            <person name="Adam C."/>
            <person name="LaButti K."/>
            <person name="Lipzen A."/>
            <person name="Riley R."/>
            <person name="Grigoriev I.V."/>
            <person name="Nagy L.G."/>
        </authorList>
    </citation>
    <scope>NUCLEOTIDE SEQUENCE [LARGE SCALE GENOMIC DNA]</scope>
    <source>
        <strain evidence="2 3">NL-1724</strain>
    </source>
</reference>
<evidence type="ECO:0000313" key="2">
    <source>
        <dbReference type="EMBL" id="TRM69819.1"/>
    </source>
</evidence>
<protein>
    <submittedName>
        <fullName evidence="2">Uncharacterized protein</fullName>
    </submittedName>
</protein>
<gene>
    <name evidence="2" type="ORF">BD626DRAFT_475397</name>
</gene>
<comment type="caution">
    <text evidence="2">The sequence shown here is derived from an EMBL/GenBank/DDBJ whole genome shotgun (WGS) entry which is preliminary data.</text>
</comment>
<feature type="region of interest" description="Disordered" evidence="1">
    <location>
        <begin position="149"/>
        <end position="182"/>
    </location>
</feature>
<evidence type="ECO:0000256" key="1">
    <source>
        <dbReference type="SAM" id="MobiDB-lite"/>
    </source>
</evidence>
<proteinExistence type="predicted"/>
<evidence type="ECO:0000313" key="3">
    <source>
        <dbReference type="Proteomes" id="UP000320762"/>
    </source>
</evidence>
<feature type="compositionally biased region" description="Polar residues" evidence="1">
    <location>
        <begin position="31"/>
        <end position="40"/>
    </location>
</feature>
<accession>A0A550CYF9</accession>
<dbReference type="EMBL" id="VDMD01000001">
    <property type="protein sequence ID" value="TRM69819.1"/>
    <property type="molecule type" value="Genomic_DNA"/>
</dbReference>
<sequence length="246" mass="26526">MAPDTPRPILKDPSAAPPEAARGVHFPPTPSLSRIFSTHPPSEYDRTPIVVSANTCALPERGGRTYTDDDAPPTPTPASKRYSEAGDMHPSALTASYPSHLPSLIPDMTTSESEESDGLCSPPEFQHAVEARAPLSLDLAAALAFLPHPTQPKSTEAPAESQAIPARPTRHRRSRKVSASSRPSLHIDITGIDYDEDDDEDVETVVSYSPTLCCTMPNRNKLARLKNKLGNTSFDMTPSEECLGGF</sequence>
<dbReference type="OrthoDB" id="3187054at2759"/>
<dbReference type="STRING" id="97359.A0A550CYF9"/>